<comment type="caution">
    <text evidence="1">The sequence shown here is derived from an EMBL/GenBank/DDBJ whole genome shotgun (WGS) entry which is preliminary data.</text>
</comment>
<gene>
    <name evidence="1" type="ORF">ACM01_28560</name>
</gene>
<sequence>MALDGELVVWESDRLSFERLQRRAHRRAATAVRAAEQWPAHFVFPVKFSVLKSGRVPAWAVGST</sequence>
<organism evidence="1 2">
    <name type="scientific">Streptomyces viridochromogenes</name>
    <dbReference type="NCBI Taxonomy" id="1938"/>
    <lineage>
        <taxon>Bacteria</taxon>
        <taxon>Bacillati</taxon>
        <taxon>Actinomycetota</taxon>
        <taxon>Actinomycetes</taxon>
        <taxon>Kitasatosporales</taxon>
        <taxon>Streptomycetaceae</taxon>
        <taxon>Streptomyces</taxon>
    </lineage>
</organism>
<dbReference type="RefSeq" id="WP_048584257.1">
    <property type="nucleotide sequence ID" value="NZ_LFNT01000039.1"/>
</dbReference>
<reference evidence="1 2" key="1">
    <citation type="submission" date="2015-06" db="EMBL/GenBank/DDBJ databases">
        <authorList>
            <person name="Ju K.-S."/>
            <person name="Doroghazi J.R."/>
            <person name="Metcalf W.W."/>
        </authorList>
    </citation>
    <scope>NUCLEOTIDE SEQUENCE [LARGE SCALE GENOMIC DNA]</scope>
    <source>
        <strain evidence="1 2">NRRL 3414</strain>
    </source>
</reference>
<dbReference type="EMBL" id="LFNT01000039">
    <property type="protein sequence ID" value="KMS71206.1"/>
    <property type="molecule type" value="Genomic_DNA"/>
</dbReference>
<dbReference type="PATRIC" id="fig|1938.3.peg.5314"/>
<dbReference type="Proteomes" id="UP000037432">
    <property type="component" value="Unassembled WGS sequence"/>
</dbReference>
<name>A0A0J7Z4W3_STRVR</name>
<evidence type="ECO:0000313" key="2">
    <source>
        <dbReference type="Proteomes" id="UP000037432"/>
    </source>
</evidence>
<evidence type="ECO:0000313" key="1">
    <source>
        <dbReference type="EMBL" id="KMS71206.1"/>
    </source>
</evidence>
<evidence type="ECO:0008006" key="3">
    <source>
        <dbReference type="Google" id="ProtNLM"/>
    </source>
</evidence>
<proteinExistence type="predicted"/>
<protein>
    <recommendedName>
        <fullName evidence="3">ATP-dependent DNA ligase</fullName>
    </recommendedName>
</protein>
<dbReference type="AlphaFoldDB" id="A0A0J7Z4W3"/>
<accession>A0A0J7Z4W3</accession>